<comment type="caution">
    <text evidence="1">The sequence shown here is derived from an EMBL/GenBank/DDBJ whole genome shotgun (WGS) entry which is preliminary data.</text>
</comment>
<gene>
    <name evidence="1" type="ORF">PACILC2_49030</name>
</gene>
<reference evidence="1 2" key="1">
    <citation type="submission" date="2021-04" db="EMBL/GenBank/DDBJ databases">
        <title>Draft genome sequence of Paenibacillus cisolokensis, LC2-13A.</title>
        <authorList>
            <person name="Uke A."/>
            <person name="Chhe C."/>
            <person name="Baramee S."/>
            <person name="Kosugi A."/>
        </authorList>
    </citation>
    <scope>NUCLEOTIDE SEQUENCE [LARGE SCALE GENOMIC DNA]</scope>
    <source>
        <strain evidence="1 2">LC2-13A</strain>
    </source>
</reference>
<evidence type="ECO:0000313" key="1">
    <source>
        <dbReference type="EMBL" id="GIQ66335.1"/>
    </source>
</evidence>
<protein>
    <submittedName>
        <fullName evidence="1">Uncharacterized protein</fullName>
    </submittedName>
</protein>
<name>A0ABQ4NDR0_9BACL</name>
<sequence>MVNRKNGSTIRIITGRMTSAALDKVKISDTNVGTSMSACANFQYHFVACVT</sequence>
<proteinExistence type="predicted"/>
<keyword evidence="2" id="KW-1185">Reference proteome</keyword>
<dbReference type="EMBL" id="BOVJ01000174">
    <property type="protein sequence ID" value="GIQ66335.1"/>
    <property type="molecule type" value="Genomic_DNA"/>
</dbReference>
<organism evidence="1 2">
    <name type="scientific">Paenibacillus cisolokensis</name>
    <dbReference type="NCBI Taxonomy" id="1658519"/>
    <lineage>
        <taxon>Bacteria</taxon>
        <taxon>Bacillati</taxon>
        <taxon>Bacillota</taxon>
        <taxon>Bacilli</taxon>
        <taxon>Bacillales</taxon>
        <taxon>Paenibacillaceae</taxon>
        <taxon>Paenibacillus</taxon>
    </lineage>
</organism>
<dbReference type="Proteomes" id="UP000680304">
    <property type="component" value="Unassembled WGS sequence"/>
</dbReference>
<evidence type="ECO:0000313" key="2">
    <source>
        <dbReference type="Proteomes" id="UP000680304"/>
    </source>
</evidence>
<accession>A0ABQ4NDR0</accession>